<accession>A0AAJ0ASN1</accession>
<proteinExistence type="predicted"/>
<keyword evidence="4" id="KW-1185">Reference proteome</keyword>
<feature type="region of interest" description="Disordered" evidence="1">
    <location>
        <begin position="176"/>
        <end position="236"/>
    </location>
</feature>
<dbReference type="RefSeq" id="XP_060431074.1">
    <property type="nucleotide sequence ID" value="XM_060580423.1"/>
</dbReference>
<feature type="compositionally biased region" description="Basic and acidic residues" evidence="1">
    <location>
        <begin position="195"/>
        <end position="208"/>
    </location>
</feature>
<organism evidence="3 4">
    <name type="scientific">Colletotrichum godetiae</name>
    <dbReference type="NCBI Taxonomy" id="1209918"/>
    <lineage>
        <taxon>Eukaryota</taxon>
        <taxon>Fungi</taxon>
        <taxon>Dikarya</taxon>
        <taxon>Ascomycota</taxon>
        <taxon>Pezizomycotina</taxon>
        <taxon>Sordariomycetes</taxon>
        <taxon>Hypocreomycetidae</taxon>
        <taxon>Glomerellales</taxon>
        <taxon>Glomerellaceae</taxon>
        <taxon>Colletotrichum</taxon>
        <taxon>Colletotrichum acutatum species complex</taxon>
    </lineage>
</organism>
<keyword evidence="2" id="KW-0812">Transmembrane</keyword>
<dbReference type="GeneID" id="85464949"/>
<keyword evidence="2" id="KW-1133">Transmembrane helix</keyword>
<name>A0AAJ0ASN1_9PEZI</name>
<dbReference type="AlphaFoldDB" id="A0AAJ0ASN1"/>
<keyword evidence="2" id="KW-0472">Membrane</keyword>
<comment type="caution">
    <text evidence="3">The sequence shown here is derived from an EMBL/GenBank/DDBJ whole genome shotgun (WGS) entry which is preliminary data.</text>
</comment>
<evidence type="ECO:0000256" key="1">
    <source>
        <dbReference type="SAM" id="MobiDB-lite"/>
    </source>
</evidence>
<protein>
    <submittedName>
        <fullName evidence="3">Uncharacterized protein</fullName>
    </submittedName>
</protein>
<dbReference type="EMBL" id="JAHMHR010000015">
    <property type="protein sequence ID" value="KAK1687379.1"/>
    <property type="molecule type" value="Genomic_DNA"/>
</dbReference>
<evidence type="ECO:0000313" key="3">
    <source>
        <dbReference type="EMBL" id="KAK1687379.1"/>
    </source>
</evidence>
<evidence type="ECO:0000313" key="4">
    <source>
        <dbReference type="Proteomes" id="UP001224890"/>
    </source>
</evidence>
<reference evidence="3" key="1">
    <citation type="submission" date="2021-06" db="EMBL/GenBank/DDBJ databases">
        <title>Comparative genomics, transcriptomics and evolutionary studies reveal genomic signatures of adaptation to plant cell wall in hemibiotrophic fungi.</title>
        <authorList>
            <consortium name="DOE Joint Genome Institute"/>
            <person name="Baroncelli R."/>
            <person name="Diaz J.F."/>
            <person name="Benocci T."/>
            <person name="Peng M."/>
            <person name="Battaglia E."/>
            <person name="Haridas S."/>
            <person name="Andreopoulos W."/>
            <person name="Labutti K."/>
            <person name="Pangilinan J."/>
            <person name="Floch G.L."/>
            <person name="Makela M.R."/>
            <person name="Henrissat B."/>
            <person name="Grigoriev I.V."/>
            <person name="Crouch J.A."/>
            <person name="De Vries R.P."/>
            <person name="Sukno S.A."/>
            <person name="Thon M.R."/>
        </authorList>
    </citation>
    <scope>NUCLEOTIDE SEQUENCE</scope>
    <source>
        <strain evidence="3">CBS 193.32</strain>
    </source>
</reference>
<sequence length="236" mass="25765">MAVTSTLYMPLVETHFYFAGGQQLFTVYTLQPQTTPFTPKDASCSILPRAIRALNAGIPHRECTSLLSTPTEVWINNIVTTRESESTIATSWTKVFLSNLPSGSPIIVNHPVFPLYGKIPSRQVEGADRTELSAGAIAGIVVGVLVLFLALFGCSWFMCFKKRKQKRGAQLWQGETALGREAPSHGGESYGSKMELPDHGREAQEMHTMRPSPVELSSQSRAAEIEAGSRPVELAS</sequence>
<dbReference type="Proteomes" id="UP001224890">
    <property type="component" value="Unassembled WGS sequence"/>
</dbReference>
<feature type="transmembrane region" description="Helical" evidence="2">
    <location>
        <begin position="132"/>
        <end position="157"/>
    </location>
</feature>
<evidence type="ECO:0000256" key="2">
    <source>
        <dbReference type="SAM" id="Phobius"/>
    </source>
</evidence>
<gene>
    <name evidence="3" type="ORF">BDP55DRAFT_740630</name>
</gene>